<dbReference type="RefSeq" id="WP_012348108.1">
    <property type="nucleotide sequence ID" value="NC_010524.1"/>
</dbReference>
<evidence type="ECO:0000256" key="3">
    <source>
        <dbReference type="ARBA" id="ARBA00022840"/>
    </source>
</evidence>
<dbReference type="Gene3D" id="3.30.300.160">
    <property type="entry name" value="Type II secretion system, protein E, N-terminal domain"/>
    <property type="match status" value="1"/>
</dbReference>
<dbReference type="FunFam" id="3.30.450.90:FF:000001">
    <property type="entry name" value="Type II secretion system ATPase GspE"/>
    <property type="match status" value="1"/>
</dbReference>
<dbReference type="FunFam" id="3.40.50.300:FF:000398">
    <property type="entry name" value="Type IV pilus assembly ATPase PilB"/>
    <property type="match status" value="1"/>
</dbReference>
<keyword evidence="3" id="KW-0067">ATP-binding</keyword>
<comment type="similarity">
    <text evidence="1">Belongs to the GSP E family.</text>
</comment>
<evidence type="ECO:0000313" key="6">
    <source>
        <dbReference type="Proteomes" id="UP000001693"/>
    </source>
</evidence>
<dbReference type="AlphaFoldDB" id="B1Y076"/>
<dbReference type="GO" id="GO:0016887">
    <property type="term" value="F:ATP hydrolysis activity"/>
    <property type="evidence" value="ECO:0007669"/>
    <property type="project" value="TreeGrafter"/>
</dbReference>
<dbReference type="Pfam" id="PF00437">
    <property type="entry name" value="T2SSE"/>
    <property type="match status" value="1"/>
</dbReference>
<dbReference type="CDD" id="cd01129">
    <property type="entry name" value="PulE-GspE-like"/>
    <property type="match status" value="1"/>
</dbReference>
<dbReference type="STRING" id="395495.Lcho_3097"/>
<gene>
    <name evidence="5" type="ordered locus">Lcho_3097</name>
</gene>
<name>B1Y076_LEPCP</name>
<feature type="domain" description="Bacterial type II secretion system protein E" evidence="4">
    <location>
        <begin position="392"/>
        <end position="406"/>
    </location>
</feature>
<evidence type="ECO:0000259" key="4">
    <source>
        <dbReference type="PROSITE" id="PS00662"/>
    </source>
</evidence>
<dbReference type="eggNOG" id="COG2804">
    <property type="taxonomic scope" value="Bacteria"/>
</dbReference>
<keyword evidence="2" id="KW-0547">Nucleotide-binding</keyword>
<dbReference type="Proteomes" id="UP000001693">
    <property type="component" value="Chromosome"/>
</dbReference>
<dbReference type="HOGENOM" id="CLU_013446_10_6_4"/>
<dbReference type="EMBL" id="CP001013">
    <property type="protein sequence ID" value="ACB35357.1"/>
    <property type="molecule type" value="Genomic_DNA"/>
</dbReference>
<dbReference type="PANTHER" id="PTHR30258:SF29">
    <property type="entry name" value="MSHA PILUS ASSEMBLY ATPASE MSHE"/>
    <property type="match status" value="1"/>
</dbReference>
<dbReference type="Gene3D" id="3.40.50.300">
    <property type="entry name" value="P-loop containing nucleotide triphosphate hydrolases"/>
    <property type="match status" value="1"/>
</dbReference>
<protein>
    <submittedName>
        <fullName evidence="5">Type II secretion system protein E</fullName>
    </submittedName>
</protein>
<dbReference type="OrthoDB" id="5790493at2"/>
<dbReference type="KEGG" id="lch:Lcho_3097"/>
<organism evidence="5 6">
    <name type="scientific">Leptothrix cholodnii (strain ATCC 51168 / LMG 8142 / SP-6)</name>
    <name type="common">Leptothrix discophora (strain SP-6)</name>
    <dbReference type="NCBI Taxonomy" id="395495"/>
    <lineage>
        <taxon>Bacteria</taxon>
        <taxon>Pseudomonadati</taxon>
        <taxon>Pseudomonadota</taxon>
        <taxon>Betaproteobacteria</taxon>
        <taxon>Burkholderiales</taxon>
        <taxon>Sphaerotilaceae</taxon>
        <taxon>Leptothrix</taxon>
    </lineage>
</organism>
<evidence type="ECO:0000256" key="2">
    <source>
        <dbReference type="ARBA" id="ARBA00022741"/>
    </source>
</evidence>
<accession>B1Y076</accession>
<dbReference type="InterPro" id="IPR007831">
    <property type="entry name" value="T2SS_GspE_N"/>
</dbReference>
<proteinExistence type="inferred from homology"/>
<evidence type="ECO:0000256" key="1">
    <source>
        <dbReference type="ARBA" id="ARBA00006611"/>
    </source>
</evidence>
<dbReference type="SMART" id="SM00382">
    <property type="entry name" value="AAA"/>
    <property type="match status" value="1"/>
</dbReference>
<dbReference type="InterPro" id="IPR003593">
    <property type="entry name" value="AAA+_ATPase"/>
</dbReference>
<dbReference type="PANTHER" id="PTHR30258">
    <property type="entry name" value="TYPE II SECRETION SYSTEM PROTEIN GSPE-RELATED"/>
    <property type="match status" value="1"/>
</dbReference>
<keyword evidence="6" id="KW-1185">Reference proteome</keyword>
<dbReference type="InterPro" id="IPR001482">
    <property type="entry name" value="T2SS/T4SS_dom"/>
</dbReference>
<dbReference type="Gene3D" id="3.30.450.90">
    <property type="match status" value="1"/>
</dbReference>
<dbReference type="GO" id="GO:0005524">
    <property type="term" value="F:ATP binding"/>
    <property type="evidence" value="ECO:0007669"/>
    <property type="project" value="UniProtKB-KW"/>
</dbReference>
<reference evidence="5 6" key="1">
    <citation type="submission" date="2008-03" db="EMBL/GenBank/DDBJ databases">
        <title>Complete sequence of Leptothrix cholodnii SP-6.</title>
        <authorList>
            <consortium name="US DOE Joint Genome Institute"/>
            <person name="Copeland A."/>
            <person name="Lucas S."/>
            <person name="Lapidus A."/>
            <person name="Glavina del Rio T."/>
            <person name="Dalin E."/>
            <person name="Tice H."/>
            <person name="Bruce D."/>
            <person name="Goodwin L."/>
            <person name="Pitluck S."/>
            <person name="Chertkov O."/>
            <person name="Brettin T."/>
            <person name="Detter J.C."/>
            <person name="Han C."/>
            <person name="Kuske C.R."/>
            <person name="Schmutz J."/>
            <person name="Larimer F."/>
            <person name="Land M."/>
            <person name="Hauser L."/>
            <person name="Kyrpides N."/>
            <person name="Lykidis A."/>
            <person name="Emerson D."/>
            <person name="Richardson P."/>
        </authorList>
    </citation>
    <scope>NUCLEOTIDE SEQUENCE [LARGE SCALE GENOMIC DNA]</scope>
    <source>
        <strain evidence="6">ATCC 51168 / LMG 8142 / SP-6</strain>
    </source>
</reference>
<dbReference type="InterPro" id="IPR037257">
    <property type="entry name" value="T2SS_E_N_sf"/>
</dbReference>
<evidence type="ECO:0000313" key="5">
    <source>
        <dbReference type="EMBL" id="ACB35357.1"/>
    </source>
</evidence>
<sequence>MARPERVRLGDLLVTQGLISADQLTQALAAQKTSGRKLGRVFIDNGWVSEIQIAQALAGQLRVPFIDLGQRSVRTEVARLLPEVQARRLRALVLEETPAGVRVGMADPTDIAAYDEVSRLVRREIALVVVAESQLLGAIDRSYRHTEEIAGLAKELTSELTSVEVGLGLAGNLGNLGDLLGMASSSAEDAPVVRLLFSVFEEALRVRASDIHIEPQAGSLRIRFRIDGVLHVQTEADAKIAAAVALRLKLMSGLDISEKRLPQDGRFAVNLRTGAVDVRISTMPTQHGESVVMRLLNQGTGLLSIDGMNLPPRVAAALRRAIAKPSGMVLVTGPTGSGKTTTLYAALNALNNSERKIITVEDPVEYRLAGLNQVQVHEKIDLSFSRVLRAALRQDPDVILVGEMRDQTTAEIGLRAALTGHLVLSTLHTNDALSTPIRLIDMGVPRYMVALSLQMVLAQRLLRVICPHCAEPHEPDAHELAWLQANGSGAPDLATLRHGRGCNECNHTGYSGRTGVYEFIEMTQELVEAINHGDPAQFVAAGRRQMAGHTLARDAAALVLAGRTTVNEAMRISHQLAE</sequence>
<dbReference type="SUPFAM" id="SSF52540">
    <property type="entry name" value="P-loop containing nucleoside triphosphate hydrolases"/>
    <property type="match status" value="1"/>
</dbReference>
<dbReference type="Pfam" id="PF05157">
    <property type="entry name" value="MshEN"/>
    <property type="match status" value="1"/>
</dbReference>
<dbReference type="InterPro" id="IPR027417">
    <property type="entry name" value="P-loop_NTPase"/>
</dbReference>
<dbReference type="SUPFAM" id="SSF160246">
    <property type="entry name" value="EspE N-terminal domain-like"/>
    <property type="match status" value="1"/>
</dbReference>
<dbReference type="PROSITE" id="PS00662">
    <property type="entry name" value="T2SP_E"/>
    <property type="match status" value="1"/>
</dbReference>
<dbReference type="GO" id="GO:0005886">
    <property type="term" value="C:plasma membrane"/>
    <property type="evidence" value="ECO:0007669"/>
    <property type="project" value="TreeGrafter"/>
</dbReference>